<dbReference type="PROSITE" id="PS51419">
    <property type="entry name" value="RAB"/>
    <property type="match status" value="1"/>
</dbReference>
<accession>A0A6F9DR55</accession>
<dbReference type="PRINTS" id="PR00449">
    <property type="entry name" value="RASTRNSFRMNG"/>
</dbReference>
<dbReference type="InterPro" id="IPR005225">
    <property type="entry name" value="Small_GTP-bd"/>
</dbReference>
<dbReference type="PANTHER" id="PTHR47979">
    <property type="entry name" value="DRAB11-RELATED"/>
    <property type="match status" value="1"/>
</dbReference>
<protein>
    <submittedName>
        <fullName evidence="5">Ras-related protein RABA2b-like</fullName>
    </submittedName>
</protein>
<gene>
    <name evidence="5" type="primary">Raba2b</name>
</gene>
<dbReference type="SMART" id="SM00173">
    <property type="entry name" value="RAS"/>
    <property type="match status" value="1"/>
</dbReference>
<dbReference type="GO" id="GO:0005525">
    <property type="term" value="F:GTP binding"/>
    <property type="evidence" value="ECO:0007669"/>
    <property type="project" value="UniProtKB-KW"/>
</dbReference>
<evidence type="ECO:0000256" key="4">
    <source>
        <dbReference type="ARBA" id="ARBA00023288"/>
    </source>
</evidence>
<sequence length="252" mass="28165">MTCNSFFRETPASPNNIIKLVVIGDSGAGKSQLVSRFVRDQFCEEPEATVGLDFAVKTVKVGDKVIRVQIWDLAGKNMFRNLTSSYYREAAAALVVYDITKVRSFENASRWIKDLRSYSGCDVTMLVGNKLDLRHQRSIPSAEGIKLAKEQGAMFIETSAKDSTHVRKAFHRLVEQASDTLAKKKQLEYGVENGGGLQHGSDALNVTRPKEVPQVTVVQQQPKKENYTFRRVAQTCLTNTKDACGRMPCCFY</sequence>
<dbReference type="SMART" id="SM00174">
    <property type="entry name" value="RHO"/>
    <property type="match status" value="1"/>
</dbReference>
<keyword evidence="3" id="KW-0342">GTP-binding</keyword>
<dbReference type="EMBL" id="LR789523">
    <property type="protein sequence ID" value="CAB3265385.1"/>
    <property type="molecule type" value="mRNA"/>
</dbReference>
<evidence type="ECO:0000256" key="1">
    <source>
        <dbReference type="ARBA" id="ARBA00006270"/>
    </source>
</evidence>
<dbReference type="SMART" id="SM00176">
    <property type="entry name" value="RAN"/>
    <property type="match status" value="1"/>
</dbReference>
<dbReference type="Gene3D" id="3.40.50.300">
    <property type="entry name" value="P-loop containing nucleotide triphosphate hydrolases"/>
    <property type="match status" value="1"/>
</dbReference>
<dbReference type="InterPro" id="IPR050209">
    <property type="entry name" value="Rab_GTPases_membrane_traffic"/>
</dbReference>
<dbReference type="FunFam" id="3.40.50.300:FF:001129">
    <property type="entry name" value="ras-related protein Rab-44 isoform X2"/>
    <property type="match status" value="1"/>
</dbReference>
<dbReference type="InterPro" id="IPR001806">
    <property type="entry name" value="Small_GTPase"/>
</dbReference>
<comment type="similarity">
    <text evidence="1">Belongs to the small GTPase superfamily. Rab family.</text>
</comment>
<dbReference type="Pfam" id="PF00071">
    <property type="entry name" value="Ras"/>
    <property type="match status" value="1"/>
</dbReference>
<organism evidence="5">
    <name type="scientific">Phallusia mammillata</name>
    <dbReference type="NCBI Taxonomy" id="59560"/>
    <lineage>
        <taxon>Eukaryota</taxon>
        <taxon>Metazoa</taxon>
        <taxon>Chordata</taxon>
        <taxon>Tunicata</taxon>
        <taxon>Ascidiacea</taxon>
        <taxon>Phlebobranchia</taxon>
        <taxon>Ascidiidae</taxon>
        <taxon>Phallusia</taxon>
    </lineage>
</organism>
<dbReference type="NCBIfam" id="TIGR00231">
    <property type="entry name" value="small_GTP"/>
    <property type="match status" value="1"/>
</dbReference>
<evidence type="ECO:0000256" key="2">
    <source>
        <dbReference type="ARBA" id="ARBA00022741"/>
    </source>
</evidence>
<keyword evidence="4" id="KW-0449">Lipoprotein</keyword>
<reference evidence="5" key="1">
    <citation type="submission" date="2020-04" db="EMBL/GenBank/DDBJ databases">
        <authorList>
            <person name="Neveu A P."/>
        </authorList>
    </citation>
    <scope>NUCLEOTIDE SEQUENCE</scope>
    <source>
        <tissue evidence="5">Whole embryo</tissue>
    </source>
</reference>
<dbReference type="SMART" id="SM00175">
    <property type="entry name" value="RAB"/>
    <property type="match status" value="1"/>
</dbReference>
<dbReference type="AlphaFoldDB" id="A0A6F9DR55"/>
<evidence type="ECO:0000256" key="3">
    <source>
        <dbReference type="ARBA" id="ARBA00023134"/>
    </source>
</evidence>
<dbReference type="PROSITE" id="PS51421">
    <property type="entry name" value="RAS"/>
    <property type="match status" value="1"/>
</dbReference>
<keyword evidence="2" id="KW-0547">Nucleotide-binding</keyword>
<dbReference type="GO" id="GO:0003924">
    <property type="term" value="F:GTPase activity"/>
    <property type="evidence" value="ECO:0007669"/>
    <property type="project" value="InterPro"/>
</dbReference>
<evidence type="ECO:0000313" key="5">
    <source>
        <dbReference type="EMBL" id="CAB3265385.1"/>
    </source>
</evidence>
<dbReference type="InterPro" id="IPR027417">
    <property type="entry name" value="P-loop_NTPase"/>
</dbReference>
<name>A0A6F9DR55_9ASCI</name>
<proteinExistence type="evidence at transcript level"/>
<dbReference type="SUPFAM" id="SSF52540">
    <property type="entry name" value="P-loop containing nucleoside triphosphate hydrolases"/>
    <property type="match status" value="1"/>
</dbReference>